<evidence type="ECO:0000313" key="2">
    <source>
        <dbReference type="EMBL" id="MFC6764176.1"/>
    </source>
</evidence>
<gene>
    <name evidence="2" type="ORF">ACFQE6_03650</name>
</gene>
<dbReference type="RefSeq" id="WP_377042261.1">
    <property type="nucleotide sequence ID" value="NZ_JAQIVI010000057.1"/>
</dbReference>
<comment type="caution">
    <text evidence="2">The sequence shown here is derived from an EMBL/GenBank/DDBJ whole genome shotgun (WGS) entry which is preliminary data.</text>
</comment>
<dbReference type="Proteomes" id="UP001596383">
    <property type="component" value="Unassembled WGS sequence"/>
</dbReference>
<accession>A0ABD5SG72</accession>
<name>A0ABD5SG72_9EURY</name>
<evidence type="ECO:0000313" key="3">
    <source>
        <dbReference type="Proteomes" id="UP001596383"/>
    </source>
</evidence>
<proteinExistence type="predicted"/>
<dbReference type="EMBL" id="JBHSWV010000057">
    <property type="protein sequence ID" value="MFC6764176.1"/>
    <property type="molecule type" value="Genomic_DNA"/>
</dbReference>
<sequence length="47" mass="5701">MKVKLQDRSVYQYIDVPEETYRGLMGTKSLDRYFNAHIRGHSYHRIQ</sequence>
<keyword evidence="3" id="KW-1185">Reference proteome</keyword>
<evidence type="ECO:0000259" key="1">
    <source>
        <dbReference type="Pfam" id="PF13619"/>
    </source>
</evidence>
<dbReference type="AlphaFoldDB" id="A0ABD5SG72"/>
<protein>
    <submittedName>
        <fullName evidence="2">KTSC domain-containing protein</fullName>
    </submittedName>
</protein>
<organism evidence="2 3">
    <name type="scientific">Natrinema soli</name>
    <dbReference type="NCBI Taxonomy" id="1930624"/>
    <lineage>
        <taxon>Archaea</taxon>
        <taxon>Methanobacteriati</taxon>
        <taxon>Methanobacteriota</taxon>
        <taxon>Stenosarchaea group</taxon>
        <taxon>Halobacteria</taxon>
        <taxon>Halobacteriales</taxon>
        <taxon>Natrialbaceae</taxon>
        <taxon>Natrinema</taxon>
    </lineage>
</organism>
<dbReference type="InterPro" id="IPR025309">
    <property type="entry name" value="KTSC_dom"/>
</dbReference>
<dbReference type="Pfam" id="PF13619">
    <property type="entry name" value="KTSC"/>
    <property type="match status" value="1"/>
</dbReference>
<reference evidence="2 3" key="1">
    <citation type="journal article" date="2019" name="Int. J. Syst. Evol. Microbiol.">
        <title>The Global Catalogue of Microorganisms (GCM) 10K type strain sequencing project: providing services to taxonomists for standard genome sequencing and annotation.</title>
        <authorList>
            <consortium name="The Broad Institute Genomics Platform"/>
            <consortium name="The Broad Institute Genome Sequencing Center for Infectious Disease"/>
            <person name="Wu L."/>
            <person name="Ma J."/>
        </authorList>
    </citation>
    <scope>NUCLEOTIDE SEQUENCE [LARGE SCALE GENOMIC DNA]</scope>
    <source>
        <strain evidence="2 3">LMG 29247</strain>
    </source>
</reference>
<feature type="domain" description="KTSC" evidence="1">
    <location>
        <begin position="1"/>
        <end position="41"/>
    </location>
</feature>